<dbReference type="EC" id="2.5.1.61" evidence="9"/>
<evidence type="ECO:0000259" key="10">
    <source>
        <dbReference type="Pfam" id="PF01379"/>
    </source>
</evidence>
<dbReference type="GO" id="GO:0006783">
    <property type="term" value="P:heme biosynthetic process"/>
    <property type="evidence" value="ECO:0007669"/>
    <property type="project" value="TreeGrafter"/>
</dbReference>
<dbReference type="Pfam" id="PF01379">
    <property type="entry name" value="Porphobil_deam"/>
    <property type="match status" value="1"/>
</dbReference>
<dbReference type="Gene3D" id="3.40.190.10">
    <property type="entry name" value="Periplasmic binding protein-like II"/>
    <property type="match status" value="2"/>
</dbReference>
<comment type="subunit">
    <text evidence="5">Monomer.</text>
</comment>
<reference evidence="12" key="1">
    <citation type="submission" date="2021-01" db="EMBL/GenBank/DDBJ databases">
        <title>Modified the classification status of verrucomicrobia.</title>
        <authorList>
            <person name="Feng X."/>
        </authorList>
    </citation>
    <scope>NUCLEOTIDE SEQUENCE</scope>
    <source>
        <strain evidence="12">JCM 18052</strain>
    </source>
</reference>
<accession>A0A934R8K2</accession>
<comment type="pathway">
    <text evidence="3">Porphyrin-containing compound metabolism; protoporphyrin-IX biosynthesis; coproporphyrinogen-III from 5-aminolevulinate: step 2/4.</text>
</comment>
<dbReference type="EMBL" id="JAENIK010000013">
    <property type="protein sequence ID" value="MBK1818297.1"/>
    <property type="molecule type" value="Genomic_DNA"/>
</dbReference>
<dbReference type="PANTHER" id="PTHR11557">
    <property type="entry name" value="PORPHOBILINOGEN DEAMINASE"/>
    <property type="match status" value="1"/>
</dbReference>
<evidence type="ECO:0000256" key="3">
    <source>
        <dbReference type="ARBA" id="ARBA00004735"/>
    </source>
</evidence>
<dbReference type="Pfam" id="PF03900">
    <property type="entry name" value="Porphobil_deamC"/>
    <property type="match status" value="1"/>
</dbReference>
<comment type="similarity">
    <text evidence="4">Belongs to the HMBS family.</text>
</comment>
<evidence type="ECO:0000256" key="1">
    <source>
        <dbReference type="ARBA" id="ARBA00001916"/>
    </source>
</evidence>
<dbReference type="PROSITE" id="PS00533">
    <property type="entry name" value="PORPHOBILINOGEN_DEAM"/>
    <property type="match status" value="1"/>
</dbReference>
<dbReference type="PRINTS" id="PR00151">
    <property type="entry name" value="PORPHBDMNASE"/>
</dbReference>
<dbReference type="AlphaFoldDB" id="A0A934R8K2"/>
<proteinExistence type="inferred from homology"/>
<dbReference type="PIRSF" id="PIRSF001438">
    <property type="entry name" value="4pyrrol_synth_OHMeBilane_synth"/>
    <property type="match status" value="1"/>
</dbReference>
<evidence type="ECO:0000256" key="2">
    <source>
        <dbReference type="ARBA" id="ARBA00002869"/>
    </source>
</evidence>
<dbReference type="InterPro" id="IPR036803">
    <property type="entry name" value="Porphobilinogen_deaminase_C_sf"/>
</dbReference>
<dbReference type="InterPro" id="IPR022417">
    <property type="entry name" value="Porphobilin_deaminase_N"/>
</dbReference>
<feature type="domain" description="Porphobilinogen deaminase N-terminal" evidence="10">
    <location>
        <begin position="9"/>
        <end position="236"/>
    </location>
</feature>
<dbReference type="PANTHER" id="PTHR11557:SF0">
    <property type="entry name" value="PORPHOBILINOGEN DEAMINASE"/>
    <property type="match status" value="1"/>
</dbReference>
<feature type="domain" description="Porphobilinogen deaminase C-terminal" evidence="11">
    <location>
        <begin position="251"/>
        <end position="311"/>
    </location>
</feature>
<evidence type="ECO:0000256" key="4">
    <source>
        <dbReference type="ARBA" id="ARBA00005638"/>
    </source>
</evidence>
<evidence type="ECO:0000256" key="9">
    <source>
        <dbReference type="NCBIfam" id="TIGR00212"/>
    </source>
</evidence>
<dbReference type="InterPro" id="IPR022418">
    <property type="entry name" value="Porphobilinogen_deaminase_C"/>
</dbReference>
<dbReference type="InterPro" id="IPR000860">
    <property type="entry name" value="HemC"/>
</dbReference>
<keyword evidence="6 12" id="KW-0808">Transferase</keyword>
<gene>
    <name evidence="12" type="primary">hemC</name>
    <name evidence="12" type="ORF">JIN84_21935</name>
</gene>
<comment type="function">
    <text evidence="2">Tetrapolymerization of the monopyrrole PBG into the hydroxymethylbilane pre-uroporphyrinogen in several discrete steps.</text>
</comment>
<dbReference type="InterPro" id="IPR022419">
    <property type="entry name" value="Porphobilin_deaminase_cofac_BS"/>
</dbReference>
<evidence type="ECO:0000313" key="12">
    <source>
        <dbReference type="EMBL" id="MBK1818297.1"/>
    </source>
</evidence>
<protein>
    <recommendedName>
        <fullName evidence="9">Hydroxymethylbilane synthase</fullName>
        <ecNumber evidence="9">2.5.1.61</ecNumber>
    </recommendedName>
</protein>
<comment type="caution">
    <text evidence="12">The sequence shown here is derived from an EMBL/GenBank/DDBJ whole genome shotgun (WGS) entry which is preliminary data.</text>
</comment>
<evidence type="ECO:0000256" key="8">
    <source>
        <dbReference type="ARBA" id="ARBA00048169"/>
    </source>
</evidence>
<evidence type="ECO:0000313" key="13">
    <source>
        <dbReference type="Proteomes" id="UP000600139"/>
    </source>
</evidence>
<keyword evidence="7" id="KW-0627">Porphyrin biosynthesis</keyword>
<name>A0A934R8K2_9BACT</name>
<organism evidence="12 13">
    <name type="scientific">Luteolibacter yonseiensis</name>
    <dbReference type="NCBI Taxonomy" id="1144680"/>
    <lineage>
        <taxon>Bacteria</taxon>
        <taxon>Pseudomonadati</taxon>
        <taxon>Verrucomicrobiota</taxon>
        <taxon>Verrucomicrobiia</taxon>
        <taxon>Verrucomicrobiales</taxon>
        <taxon>Verrucomicrobiaceae</taxon>
        <taxon>Luteolibacter</taxon>
    </lineage>
</organism>
<keyword evidence="13" id="KW-1185">Reference proteome</keyword>
<dbReference type="Proteomes" id="UP000600139">
    <property type="component" value="Unassembled WGS sequence"/>
</dbReference>
<dbReference type="Gene3D" id="3.30.160.40">
    <property type="entry name" value="Porphobilinogen deaminase, C-terminal domain"/>
    <property type="match status" value="1"/>
</dbReference>
<dbReference type="NCBIfam" id="TIGR00212">
    <property type="entry name" value="hemC"/>
    <property type="match status" value="1"/>
</dbReference>
<dbReference type="SUPFAM" id="SSF54782">
    <property type="entry name" value="Porphobilinogen deaminase (hydroxymethylbilane synthase), C-terminal domain"/>
    <property type="match status" value="1"/>
</dbReference>
<evidence type="ECO:0000256" key="5">
    <source>
        <dbReference type="ARBA" id="ARBA00011245"/>
    </source>
</evidence>
<sequence>MSDASLTPIIVGTRGSELALVQATATEAALAAAFPGLAITRKVIKTTGDRRTDVSLADVAKAEGTFDKGVFIKEIEEALDAGEIDIAVHSLKDLPTVLEKRYTLAAVLERAPVRDVLVMREPGGLAALPVGAKVGTSSVRRARQIEWLRPDVTVSDLRGNVPTRLRKLAEEGTYDAILLAEAGLVRLDFIPREALGNGAESVNGMPGLFVTRLEESEFFPAAGQGAIGLEVRAGDAPSQVRAESIGHRDSWLRITAEREFLRLLDGGCHTPVGVYSSISNGEISLSARVFPEEGGTPRTGSASGTDPITLALELFNTLS</sequence>
<comment type="catalytic activity">
    <reaction evidence="8">
        <text>4 porphobilinogen + H2O = hydroxymethylbilane + 4 NH4(+)</text>
        <dbReference type="Rhea" id="RHEA:13185"/>
        <dbReference type="ChEBI" id="CHEBI:15377"/>
        <dbReference type="ChEBI" id="CHEBI:28938"/>
        <dbReference type="ChEBI" id="CHEBI:57845"/>
        <dbReference type="ChEBI" id="CHEBI:58126"/>
        <dbReference type="EC" id="2.5.1.61"/>
    </reaction>
</comment>
<comment type="cofactor">
    <cofactor evidence="1">
        <name>dipyrromethane</name>
        <dbReference type="ChEBI" id="CHEBI:60342"/>
    </cofactor>
</comment>
<dbReference type="GO" id="GO:0005737">
    <property type="term" value="C:cytoplasm"/>
    <property type="evidence" value="ECO:0007669"/>
    <property type="project" value="UniProtKB-UniRule"/>
</dbReference>
<evidence type="ECO:0000259" key="11">
    <source>
        <dbReference type="Pfam" id="PF03900"/>
    </source>
</evidence>
<evidence type="ECO:0000256" key="7">
    <source>
        <dbReference type="ARBA" id="ARBA00023244"/>
    </source>
</evidence>
<dbReference type="GO" id="GO:0004418">
    <property type="term" value="F:hydroxymethylbilane synthase activity"/>
    <property type="evidence" value="ECO:0007669"/>
    <property type="project" value="UniProtKB-UniRule"/>
</dbReference>
<evidence type="ECO:0000256" key="6">
    <source>
        <dbReference type="ARBA" id="ARBA00022679"/>
    </source>
</evidence>
<dbReference type="SUPFAM" id="SSF53850">
    <property type="entry name" value="Periplasmic binding protein-like II"/>
    <property type="match status" value="1"/>
</dbReference>
<dbReference type="RefSeq" id="WP_200353245.1">
    <property type="nucleotide sequence ID" value="NZ_BAABHZ010000002.1"/>
</dbReference>